<dbReference type="EMBL" id="CP123385">
    <property type="protein sequence ID" value="XCC96156.1"/>
    <property type="molecule type" value="Genomic_DNA"/>
</dbReference>
<dbReference type="RefSeq" id="WP_353475022.1">
    <property type="nucleotide sequence ID" value="NZ_CP123385.1"/>
</dbReference>
<gene>
    <name evidence="2" type="ORF">PVT71_15770</name>
</gene>
<accession>A0AAU8APX1</accession>
<sequence>MVEGSATCGELPNSKWSWAVSYDTVTIGGDTSTSTYDELRTAGRNQFLDTYTVTTIEPTYEQVNITCTALNPQGKINLDHSTTILGEMTMIDPGSSSEEKTSQVKVCGPNLEPCS</sequence>
<evidence type="ECO:0000256" key="1">
    <source>
        <dbReference type="SAM" id="MobiDB-lite"/>
    </source>
</evidence>
<feature type="region of interest" description="Disordered" evidence="1">
    <location>
        <begin position="90"/>
        <end position="115"/>
    </location>
</feature>
<dbReference type="AlphaFoldDB" id="A0AAU8APX1"/>
<organism evidence="2">
    <name type="scientific">Alloyangia sp. H15</name>
    <dbReference type="NCBI Taxonomy" id="3029062"/>
    <lineage>
        <taxon>Bacteria</taxon>
        <taxon>Pseudomonadati</taxon>
        <taxon>Pseudomonadota</taxon>
        <taxon>Alphaproteobacteria</taxon>
        <taxon>Rhodobacterales</taxon>
        <taxon>Roseobacteraceae</taxon>
        <taxon>Alloyangia</taxon>
    </lineage>
</organism>
<proteinExistence type="predicted"/>
<protein>
    <submittedName>
        <fullName evidence="2">Uncharacterized protein</fullName>
    </submittedName>
</protein>
<reference evidence="2" key="1">
    <citation type="submission" date="2023-02" db="EMBL/GenBank/DDBJ databases">
        <title>Description and genomic characterization of Salipiger bruguierae sp. nov., isolated from the sediment of mangrove plant Bruguiera sexangula.</title>
        <authorList>
            <person name="Long M."/>
        </authorList>
    </citation>
    <scope>NUCLEOTIDE SEQUENCE</scope>
    <source>
        <strain evidence="2">H15</strain>
    </source>
</reference>
<name>A0AAU8APX1_9RHOB</name>
<evidence type="ECO:0000313" key="2">
    <source>
        <dbReference type="EMBL" id="XCC96156.1"/>
    </source>
</evidence>